<dbReference type="RefSeq" id="WP_230752344.1">
    <property type="nucleotide sequence ID" value="NZ_JAINWA010000001.1"/>
</dbReference>
<proteinExistence type="predicted"/>
<name>A0AAE3JHT7_9SPIR</name>
<dbReference type="PROSITE" id="PS50883">
    <property type="entry name" value="EAL"/>
    <property type="match status" value="1"/>
</dbReference>
<feature type="transmembrane region" description="Helical" evidence="1">
    <location>
        <begin position="72"/>
        <end position="93"/>
    </location>
</feature>
<dbReference type="SMART" id="SM00052">
    <property type="entry name" value="EAL"/>
    <property type="match status" value="1"/>
</dbReference>
<sequence length="638" mass="71127">MGEINYDIAAIVVLLFNIVLFFSRRRLNILQSAVFLALLLATLGATSADAATVLFYVNTDIHSPATQYAVNTLYYLFQNTIAPLFCVFLLVVDNSWYGFSIKRKTALLLPWFAAIATILSNPWTRFVFSFTDAMEYRRNDGLVFLYLISLMYAVISLVSLGRTRKKLSGRTVLALLLFLPFTLGAFIIQFFNPQLLIINFGISLSELIILLSINDFDVFIDGQTGLFNRAGLALYLENIDLTKAKASVYLVHIDNKQFLGYSVKPEEAIALEKRMIDEIFNAPCRKKFIARFDFGEYALICRHRDPEEITENKERMRRCFSRPFIVGEKRYPLHARLCHISVPEDASNGRIVFQAHRSLSVSDWSYPLDAWLGLSEISLAKRQISVSEATKDALENFGLTVHFQPIVSAETGSIVAAEALVRLTSKTLGPIGPGEFIPVAERSGLIHAIGDFVLDRSCAFLSAIRAEGLPLRYLDINLSPVQFAQFNLADRIYAAARNYGLKGQDLCFEITETAAALSPLAMMRTTEELQAKGFSVAIDDFGVGNSNIVNLLQIPFASIKLDRSLVIASSESDAGRVELSSFVSIFKRIGVAVVAEGVETAEQLEFLKTIGVDHIQGYYFSKPLSAGDFKDWCRGKRA</sequence>
<keyword evidence="1" id="KW-0472">Membrane</keyword>
<dbReference type="SUPFAM" id="SSF55073">
    <property type="entry name" value="Nucleotide cyclase"/>
    <property type="match status" value="1"/>
</dbReference>
<dbReference type="CDD" id="cd01948">
    <property type="entry name" value="EAL"/>
    <property type="match status" value="1"/>
</dbReference>
<dbReference type="Gene3D" id="3.30.70.270">
    <property type="match status" value="1"/>
</dbReference>
<feature type="transmembrane region" description="Helical" evidence="1">
    <location>
        <begin position="172"/>
        <end position="191"/>
    </location>
</feature>
<dbReference type="Gene3D" id="3.20.20.450">
    <property type="entry name" value="EAL domain"/>
    <property type="match status" value="1"/>
</dbReference>
<gene>
    <name evidence="3" type="ORF">K7J14_01630</name>
</gene>
<evidence type="ECO:0000313" key="4">
    <source>
        <dbReference type="Proteomes" id="UP001198163"/>
    </source>
</evidence>
<feature type="domain" description="EAL" evidence="2">
    <location>
        <begin position="383"/>
        <end position="637"/>
    </location>
</feature>
<dbReference type="SUPFAM" id="SSF141868">
    <property type="entry name" value="EAL domain-like"/>
    <property type="match status" value="1"/>
</dbReference>
<feature type="transmembrane region" description="Helical" evidence="1">
    <location>
        <begin position="143"/>
        <end position="160"/>
    </location>
</feature>
<dbReference type="GO" id="GO:0071111">
    <property type="term" value="F:cyclic-guanylate-specific phosphodiesterase activity"/>
    <property type="evidence" value="ECO:0007669"/>
    <property type="project" value="InterPro"/>
</dbReference>
<dbReference type="PANTHER" id="PTHR33121:SF71">
    <property type="entry name" value="OXYGEN SENSOR PROTEIN DOSP"/>
    <property type="match status" value="1"/>
</dbReference>
<feature type="transmembrane region" description="Helical" evidence="1">
    <location>
        <begin position="105"/>
        <end position="123"/>
    </location>
</feature>
<evidence type="ECO:0000256" key="1">
    <source>
        <dbReference type="SAM" id="Phobius"/>
    </source>
</evidence>
<dbReference type="InterPro" id="IPR029787">
    <property type="entry name" value="Nucleotide_cyclase"/>
</dbReference>
<dbReference type="Proteomes" id="UP001198163">
    <property type="component" value="Unassembled WGS sequence"/>
</dbReference>
<evidence type="ECO:0000259" key="2">
    <source>
        <dbReference type="PROSITE" id="PS50883"/>
    </source>
</evidence>
<feature type="transmembrane region" description="Helical" evidence="1">
    <location>
        <begin position="6"/>
        <end position="22"/>
    </location>
</feature>
<keyword evidence="1" id="KW-0812">Transmembrane</keyword>
<dbReference type="InterPro" id="IPR035919">
    <property type="entry name" value="EAL_sf"/>
</dbReference>
<keyword evidence="1" id="KW-1133">Transmembrane helix</keyword>
<protein>
    <submittedName>
        <fullName evidence="3">GGDEF domain-containing phosphodiesterase</fullName>
    </submittedName>
</protein>
<accession>A0AAE3JHT7</accession>
<organism evidence="3 4">
    <name type="scientific">Teretinema zuelzerae</name>
    <dbReference type="NCBI Taxonomy" id="156"/>
    <lineage>
        <taxon>Bacteria</taxon>
        <taxon>Pseudomonadati</taxon>
        <taxon>Spirochaetota</taxon>
        <taxon>Spirochaetia</taxon>
        <taxon>Spirochaetales</taxon>
        <taxon>Treponemataceae</taxon>
        <taxon>Teretinema</taxon>
    </lineage>
</organism>
<dbReference type="InterPro" id="IPR001633">
    <property type="entry name" value="EAL_dom"/>
</dbReference>
<comment type="caution">
    <text evidence="3">The sequence shown here is derived from an EMBL/GenBank/DDBJ whole genome shotgun (WGS) entry which is preliminary data.</text>
</comment>
<keyword evidence="4" id="KW-1185">Reference proteome</keyword>
<dbReference type="PANTHER" id="PTHR33121">
    <property type="entry name" value="CYCLIC DI-GMP PHOSPHODIESTERASE PDEF"/>
    <property type="match status" value="1"/>
</dbReference>
<dbReference type="InterPro" id="IPR050706">
    <property type="entry name" value="Cyclic-di-GMP_PDE-like"/>
</dbReference>
<dbReference type="Pfam" id="PF00563">
    <property type="entry name" value="EAL"/>
    <property type="match status" value="1"/>
</dbReference>
<dbReference type="AlphaFoldDB" id="A0AAE3JHT7"/>
<reference evidence="3" key="1">
    <citation type="submission" date="2021-08" db="EMBL/GenBank/DDBJ databases">
        <title>Comparative analyses of Brucepasteria parasyntrophica and Teretinema zuelzerae.</title>
        <authorList>
            <person name="Song Y."/>
            <person name="Brune A."/>
        </authorList>
    </citation>
    <scope>NUCLEOTIDE SEQUENCE</scope>
    <source>
        <strain evidence="3">DSM 1903</strain>
    </source>
</reference>
<dbReference type="EMBL" id="JAINWA010000001">
    <property type="protein sequence ID" value="MCD1653398.1"/>
    <property type="molecule type" value="Genomic_DNA"/>
</dbReference>
<feature type="transmembrane region" description="Helical" evidence="1">
    <location>
        <begin position="34"/>
        <end position="57"/>
    </location>
</feature>
<dbReference type="InterPro" id="IPR043128">
    <property type="entry name" value="Rev_trsase/Diguanyl_cyclase"/>
</dbReference>
<evidence type="ECO:0000313" key="3">
    <source>
        <dbReference type="EMBL" id="MCD1653398.1"/>
    </source>
</evidence>